<feature type="transmembrane region" description="Helical" evidence="1">
    <location>
        <begin position="70"/>
        <end position="92"/>
    </location>
</feature>
<evidence type="ECO:0000313" key="2">
    <source>
        <dbReference type="EMBL" id="KRL87884.1"/>
    </source>
</evidence>
<accession>A0A0R1U3J6</accession>
<reference evidence="2 3" key="1">
    <citation type="journal article" date="2015" name="Genome Announc.">
        <title>Expanding the biotechnology potential of lactobacilli through comparative genomics of 213 strains and associated genera.</title>
        <authorList>
            <person name="Sun Z."/>
            <person name="Harris H.M."/>
            <person name="McCann A."/>
            <person name="Guo C."/>
            <person name="Argimon S."/>
            <person name="Zhang W."/>
            <person name="Yang X."/>
            <person name="Jeffery I.B."/>
            <person name="Cooney J.C."/>
            <person name="Kagawa T.F."/>
            <person name="Liu W."/>
            <person name="Song Y."/>
            <person name="Salvetti E."/>
            <person name="Wrobel A."/>
            <person name="Rasinkangas P."/>
            <person name="Parkhill J."/>
            <person name="Rea M.C."/>
            <person name="O'Sullivan O."/>
            <person name="Ritari J."/>
            <person name="Douillard F.P."/>
            <person name="Paul Ross R."/>
            <person name="Yang R."/>
            <person name="Briner A.E."/>
            <person name="Felis G.E."/>
            <person name="de Vos W.M."/>
            <person name="Barrangou R."/>
            <person name="Klaenhammer T.R."/>
            <person name="Caufield P.W."/>
            <person name="Cui Y."/>
            <person name="Zhang H."/>
            <person name="O'Toole P.W."/>
        </authorList>
    </citation>
    <scope>NUCLEOTIDE SEQUENCE [LARGE SCALE GENOMIC DNA]</scope>
    <source>
        <strain evidence="2 3">DSM 15946</strain>
    </source>
</reference>
<dbReference type="EMBL" id="AZFK01000086">
    <property type="protein sequence ID" value="KRL87884.1"/>
    <property type="molecule type" value="Genomic_DNA"/>
</dbReference>
<dbReference type="GeneID" id="82934450"/>
<feature type="transmembrane region" description="Helical" evidence="1">
    <location>
        <begin position="21"/>
        <end position="50"/>
    </location>
</feature>
<gene>
    <name evidence="2" type="ORF">FC43_GL000786</name>
</gene>
<keyword evidence="1" id="KW-1133">Transmembrane helix</keyword>
<dbReference type="AlphaFoldDB" id="A0A0R1U3J6"/>
<keyword evidence="1" id="KW-0812">Transmembrane</keyword>
<keyword evidence="1" id="KW-0472">Membrane</keyword>
<dbReference type="Proteomes" id="UP000050816">
    <property type="component" value="Unassembled WGS sequence"/>
</dbReference>
<name>A0A0R1U3J6_9LACO</name>
<sequence length="167" mass="19974">MRPEQHYVDDYFARGHWGRTIWQTVWTLLAWLLFLVPGVITGATALAALTKGRWGHYFWHYHEGFVELKFLVVFLPFMFGVMAVFCLSSAYLQNRRRQGLVEKWPMLNPLKRQRQQHYLEAKMALRFGPATQRHRARVYRVQPNQNLTNQQLADWLREVENDFTIHE</sequence>
<evidence type="ECO:0000256" key="1">
    <source>
        <dbReference type="SAM" id="Phobius"/>
    </source>
</evidence>
<dbReference type="RefSeq" id="WP_019206729.1">
    <property type="nucleotide sequence ID" value="NZ_AZFK01000086.1"/>
</dbReference>
<organism evidence="2 3">
    <name type="scientific">Limosilactobacillus ingluviei DSM 15946</name>
    <dbReference type="NCBI Taxonomy" id="1423760"/>
    <lineage>
        <taxon>Bacteria</taxon>
        <taxon>Bacillati</taxon>
        <taxon>Bacillota</taxon>
        <taxon>Bacilli</taxon>
        <taxon>Lactobacillales</taxon>
        <taxon>Lactobacillaceae</taxon>
        <taxon>Limosilactobacillus</taxon>
    </lineage>
</organism>
<proteinExistence type="predicted"/>
<protein>
    <submittedName>
        <fullName evidence="2">Uncharacterized protein</fullName>
    </submittedName>
</protein>
<comment type="caution">
    <text evidence="2">The sequence shown here is derived from an EMBL/GenBank/DDBJ whole genome shotgun (WGS) entry which is preliminary data.</text>
</comment>
<evidence type="ECO:0000313" key="3">
    <source>
        <dbReference type="Proteomes" id="UP000050816"/>
    </source>
</evidence>
<dbReference type="PATRIC" id="fig|1423760.3.peg.808"/>